<dbReference type="Gene3D" id="2.60.40.1260">
    <property type="entry name" value="Lamin Tail domain"/>
    <property type="match status" value="1"/>
</dbReference>
<accession>A0ABZ2LKZ6</accession>
<feature type="signal peptide" evidence="1">
    <location>
        <begin position="1"/>
        <end position="25"/>
    </location>
</feature>
<organism evidence="3 4">
    <name type="scientific">Pendulispora rubella</name>
    <dbReference type="NCBI Taxonomy" id="2741070"/>
    <lineage>
        <taxon>Bacteria</taxon>
        <taxon>Pseudomonadati</taxon>
        <taxon>Myxococcota</taxon>
        <taxon>Myxococcia</taxon>
        <taxon>Myxococcales</taxon>
        <taxon>Sorangiineae</taxon>
        <taxon>Pendulisporaceae</taxon>
        <taxon>Pendulispora</taxon>
    </lineage>
</organism>
<dbReference type="PROSITE" id="PS51257">
    <property type="entry name" value="PROKAR_LIPOPROTEIN"/>
    <property type="match status" value="1"/>
</dbReference>
<dbReference type="PROSITE" id="PS51841">
    <property type="entry name" value="LTD"/>
    <property type="match status" value="1"/>
</dbReference>
<sequence length="497" mass="52033">MFPSKHRVVARSLVSLSLLISACFAACSASRTGEVESAGAPQARALVNIPTRGNEASLDIASWNIEWFGHTSSGPANEVLQLNNARDIIKGTDFDMWGVAEIVAHAQFEELKSQLPGYSGFLADEDSVANGSSYYGASEQKVGFIYKSSVLQLKSARVILTANESSFGGRPPLEATFEVTLNGNTADLVAIVLHAKAGADRNSYDRRLAGSHALKSYLDGTYPTQRVVVLGDFNDDVDTSITSGSTSPYVNFVGDTERYDFPTKALSDSNTSTTTGFSDAIDHHLYTNELRAQYLAGSAQVYRVDQYVTNYANTTSDHYPVLTRIAWGSLGTDAGTDSGGGGTGKVVINEVLANERGSDTAAEFIELVNIGSEAVDLSGWTLSDTASVRHVFARTTTLGAGRAITVFGGPSAIPSGSTDAVAASDGTLSLGNGGDRVILKDATGATVQAVTYPASLAGADGVSFNLSPDGTPGTYALHTTLASRASSAGKRANGTSW</sequence>
<dbReference type="Proteomes" id="UP001374803">
    <property type="component" value="Chromosome"/>
</dbReference>
<evidence type="ECO:0000313" key="3">
    <source>
        <dbReference type="EMBL" id="WXB09806.1"/>
    </source>
</evidence>
<name>A0ABZ2LKZ6_9BACT</name>
<dbReference type="Pfam" id="PF03372">
    <property type="entry name" value="Exo_endo_phos"/>
    <property type="match status" value="1"/>
</dbReference>
<evidence type="ECO:0000313" key="4">
    <source>
        <dbReference type="Proteomes" id="UP001374803"/>
    </source>
</evidence>
<feature type="chain" id="PRO_5047078626" evidence="1">
    <location>
        <begin position="26"/>
        <end position="497"/>
    </location>
</feature>
<dbReference type="Gene3D" id="3.60.10.10">
    <property type="entry name" value="Endonuclease/exonuclease/phosphatase"/>
    <property type="match status" value="1"/>
</dbReference>
<dbReference type="InterPro" id="IPR005135">
    <property type="entry name" value="Endo/exonuclease/phosphatase"/>
</dbReference>
<dbReference type="InterPro" id="IPR036691">
    <property type="entry name" value="Endo/exonu/phosph_ase_sf"/>
</dbReference>
<dbReference type="PANTHER" id="PTHR11371">
    <property type="entry name" value="DEOXYRIBONUCLEASE"/>
    <property type="match status" value="1"/>
</dbReference>
<protein>
    <submittedName>
        <fullName evidence="3">Lamin tail domain-containing protein</fullName>
    </submittedName>
</protein>
<gene>
    <name evidence="3" type="ORF">LVJ94_21565</name>
</gene>
<dbReference type="InterPro" id="IPR001322">
    <property type="entry name" value="Lamin_tail_dom"/>
</dbReference>
<proteinExistence type="predicted"/>
<dbReference type="Pfam" id="PF00932">
    <property type="entry name" value="LTD"/>
    <property type="match status" value="1"/>
</dbReference>
<evidence type="ECO:0000259" key="2">
    <source>
        <dbReference type="PROSITE" id="PS51841"/>
    </source>
</evidence>
<dbReference type="SUPFAM" id="SSF74853">
    <property type="entry name" value="Lamin A/C globular tail domain"/>
    <property type="match status" value="1"/>
</dbReference>
<dbReference type="RefSeq" id="WP_394839479.1">
    <property type="nucleotide sequence ID" value="NZ_CP089929.1"/>
</dbReference>
<evidence type="ECO:0000256" key="1">
    <source>
        <dbReference type="SAM" id="SignalP"/>
    </source>
</evidence>
<dbReference type="EMBL" id="CP089983">
    <property type="protein sequence ID" value="WXB09806.1"/>
    <property type="molecule type" value="Genomic_DNA"/>
</dbReference>
<feature type="domain" description="LTD" evidence="2">
    <location>
        <begin position="334"/>
        <end position="454"/>
    </location>
</feature>
<keyword evidence="4" id="KW-1185">Reference proteome</keyword>
<reference evidence="3" key="1">
    <citation type="submission" date="2021-12" db="EMBL/GenBank/DDBJ databases">
        <title>Discovery of the Pendulisporaceae a myxobacterial family with distinct sporulation behavior and unique specialized metabolism.</title>
        <authorList>
            <person name="Garcia R."/>
            <person name="Popoff A."/>
            <person name="Bader C.D."/>
            <person name="Loehr J."/>
            <person name="Walesch S."/>
            <person name="Walt C."/>
            <person name="Boldt J."/>
            <person name="Bunk B."/>
            <person name="Haeckl F.J.F.P.J."/>
            <person name="Gunesch A.P."/>
            <person name="Birkelbach J."/>
            <person name="Nuebel U."/>
            <person name="Pietschmann T."/>
            <person name="Bach T."/>
            <person name="Mueller R."/>
        </authorList>
    </citation>
    <scope>NUCLEOTIDE SEQUENCE</scope>
    <source>
        <strain evidence="3">MSr11367</strain>
    </source>
</reference>
<keyword evidence="1" id="KW-0732">Signal</keyword>
<dbReference type="PANTHER" id="PTHR11371:SF31">
    <property type="entry name" value="EXTRACELLULAR NUCLEASE"/>
    <property type="match status" value="1"/>
</dbReference>
<dbReference type="InterPro" id="IPR036415">
    <property type="entry name" value="Lamin_tail_dom_sf"/>
</dbReference>
<dbReference type="SUPFAM" id="SSF56219">
    <property type="entry name" value="DNase I-like"/>
    <property type="match status" value="1"/>
</dbReference>